<proteinExistence type="predicted"/>
<evidence type="ECO:0000313" key="4">
    <source>
        <dbReference type="EMBL" id="CDW77095.1"/>
    </source>
</evidence>
<sequence>MLTPRSDQKSMHDNSMIQGEAQEVYLETHEDIQVMLEEKDNQILQLLEKLKVYESTDSSMVQFNQKSKEAYANLKKMMQKKSEEFNKKTEEQKSELANKNKQISDLEQFINDLRGQIDRFHIQMDLKDQLIRSLEVQQKQKVDKVHELETLISQHRNLKSTLEGMQQYKQLSLLDHIDSLKSLNQQIKESFFEVSDFMNDIVARLQQIDPHTQNANQIKQQIQEINLMIQQQSEELVNKQQQEKEQLKIYENQMIIELKQQKIEQETKVQQLQEHIQELKNEMFNKDEKLLMLQKQSQRLEDDKDTLKQMLNKINNEVKEFNEKYNLLLGDFEKLKKENNQLRRQQVSILNLDKEINLTNQNPVSSKDNDLFTNSFIGQNQQQLQSANAKSYQTPPTKDLLRIPKGNQNPYQDSSILKPIKVNSNDKQQKIGQQTQQFQLEYNESDKQIRDQLNKDMAVFNIMLFSITFIITILVLLNTFNEAQSLPGLNLITRLFGIKTTTNSVIFDN</sequence>
<dbReference type="AlphaFoldDB" id="A0A078A693"/>
<accession>A0A078A693</accession>
<keyword evidence="3" id="KW-0812">Transmembrane</keyword>
<organism evidence="4 5">
    <name type="scientific">Stylonychia lemnae</name>
    <name type="common">Ciliate</name>
    <dbReference type="NCBI Taxonomy" id="5949"/>
    <lineage>
        <taxon>Eukaryota</taxon>
        <taxon>Sar</taxon>
        <taxon>Alveolata</taxon>
        <taxon>Ciliophora</taxon>
        <taxon>Intramacronucleata</taxon>
        <taxon>Spirotrichea</taxon>
        <taxon>Stichotrichia</taxon>
        <taxon>Sporadotrichida</taxon>
        <taxon>Oxytrichidae</taxon>
        <taxon>Stylonychinae</taxon>
        <taxon>Stylonychia</taxon>
    </lineage>
</organism>
<dbReference type="EMBL" id="CCKQ01005835">
    <property type="protein sequence ID" value="CDW77095.1"/>
    <property type="molecule type" value="Genomic_DNA"/>
</dbReference>
<evidence type="ECO:0008006" key="6">
    <source>
        <dbReference type="Google" id="ProtNLM"/>
    </source>
</evidence>
<name>A0A078A693_STYLE</name>
<feature type="transmembrane region" description="Helical" evidence="3">
    <location>
        <begin position="457"/>
        <end position="477"/>
    </location>
</feature>
<feature type="coiled-coil region" evidence="1">
    <location>
        <begin position="36"/>
        <end position="116"/>
    </location>
</feature>
<evidence type="ECO:0000256" key="1">
    <source>
        <dbReference type="SAM" id="Coils"/>
    </source>
</evidence>
<keyword evidence="1" id="KW-0175">Coiled coil</keyword>
<evidence type="ECO:0000256" key="2">
    <source>
        <dbReference type="SAM" id="MobiDB-lite"/>
    </source>
</evidence>
<feature type="coiled-coil region" evidence="1">
    <location>
        <begin position="215"/>
        <end position="355"/>
    </location>
</feature>
<keyword evidence="5" id="KW-1185">Reference proteome</keyword>
<feature type="region of interest" description="Disordered" evidence="2">
    <location>
        <begin position="383"/>
        <end position="414"/>
    </location>
</feature>
<keyword evidence="3" id="KW-1133">Transmembrane helix</keyword>
<dbReference type="Proteomes" id="UP000039865">
    <property type="component" value="Unassembled WGS sequence"/>
</dbReference>
<reference evidence="4 5" key="1">
    <citation type="submission" date="2014-06" db="EMBL/GenBank/DDBJ databases">
        <authorList>
            <person name="Swart Estienne"/>
        </authorList>
    </citation>
    <scope>NUCLEOTIDE SEQUENCE [LARGE SCALE GENOMIC DNA]</scope>
    <source>
        <strain evidence="4 5">130c</strain>
    </source>
</reference>
<evidence type="ECO:0000256" key="3">
    <source>
        <dbReference type="SAM" id="Phobius"/>
    </source>
</evidence>
<dbReference type="InParanoid" id="A0A078A693"/>
<keyword evidence="3" id="KW-0472">Membrane</keyword>
<gene>
    <name evidence="4" type="primary">Contig4662.g4974</name>
    <name evidence="4" type="ORF">STYLEM_6063</name>
</gene>
<feature type="compositionally biased region" description="Polar residues" evidence="2">
    <location>
        <begin position="383"/>
        <end position="396"/>
    </location>
</feature>
<protein>
    <recommendedName>
        <fullName evidence="6">Transmembrane protein</fullName>
    </recommendedName>
</protein>
<evidence type="ECO:0000313" key="5">
    <source>
        <dbReference type="Proteomes" id="UP000039865"/>
    </source>
</evidence>